<dbReference type="AlphaFoldDB" id="A0A7J5YD31"/>
<proteinExistence type="predicted"/>
<keyword evidence="3" id="KW-1185">Reference proteome</keyword>
<evidence type="ECO:0000313" key="3">
    <source>
        <dbReference type="Proteomes" id="UP000518266"/>
    </source>
</evidence>
<evidence type="ECO:0000313" key="2">
    <source>
        <dbReference type="EMBL" id="KAF3847342.1"/>
    </source>
</evidence>
<reference evidence="2 3" key="1">
    <citation type="submission" date="2020-03" db="EMBL/GenBank/DDBJ databases">
        <title>Dissostichus mawsoni Genome sequencing and assembly.</title>
        <authorList>
            <person name="Park H."/>
        </authorList>
    </citation>
    <scope>NUCLEOTIDE SEQUENCE [LARGE SCALE GENOMIC DNA]</scope>
    <source>
        <strain evidence="2">DM0001</strain>
        <tissue evidence="2">Muscle</tissue>
    </source>
</reference>
<feature type="region of interest" description="Disordered" evidence="1">
    <location>
        <begin position="130"/>
        <end position="151"/>
    </location>
</feature>
<dbReference type="EMBL" id="JAAKFY010000013">
    <property type="protein sequence ID" value="KAF3847342.1"/>
    <property type="molecule type" value="Genomic_DNA"/>
</dbReference>
<dbReference type="Proteomes" id="UP000518266">
    <property type="component" value="Unassembled WGS sequence"/>
</dbReference>
<evidence type="ECO:0000256" key="1">
    <source>
        <dbReference type="SAM" id="MobiDB-lite"/>
    </source>
</evidence>
<feature type="compositionally biased region" description="Basic and acidic residues" evidence="1">
    <location>
        <begin position="91"/>
        <end position="106"/>
    </location>
</feature>
<sequence>MLLPMKAVTLHMGRAHAKMAIIHPKMQREMPINSSPIDILKKSSSSTTPERRSQKSCWGQLEQRIPPPMSRNAAAAQPRYRAPPISLFWDSGHRDQLGQRGQDEGHPGSYHHPSLGRLVIHTVGAFCPHNGHHDSHNAQHDGDDSKSAGGLEVCSESQHGVVDFTLHLTCALDHAVHPDAFPSGLRCDDVHPDER</sequence>
<accession>A0A7J5YD31</accession>
<organism evidence="2 3">
    <name type="scientific">Dissostichus mawsoni</name>
    <name type="common">Antarctic cod</name>
    <dbReference type="NCBI Taxonomy" id="36200"/>
    <lineage>
        <taxon>Eukaryota</taxon>
        <taxon>Metazoa</taxon>
        <taxon>Chordata</taxon>
        <taxon>Craniata</taxon>
        <taxon>Vertebrata</taxon>
        <taxon>Euteleostomi</taxon>
        <taxon>Actinopterygii</taxon>
        <taxon>Neopterygii</taxon>
        <taxon>Teleostei</taxon>
        <taxon>Neoteleostei</taxon>
        <taxon>Acanthomorphata</taxon>
        <taxon>Eupercaria</taxon>
        <taxon>Perciformes</taxon>
        <taxon>Notothenioidei</taxon>
        <taxon>Nototheniidae</taxon>
        <taxon>Dissostichus</taxon>
    </lineage>
</organism>
<feature type="region of interest" description="Disordered" evidence="1">
    <location>
        <begin position="37"/>
        <end position="110"/>
    </location>
</feature>
<comment type="caution">
    <text evidence="2">The sequence shown here is derived from an EMBL/GenBank/DDBJ whole genome shotgun (WGS) entry which is preliminary data.</text>
</comment>
<protein>
    <submittedName>
        <fullName evidence="2">Uncharacterized protein</fullName>
    </submittedName>
</protein>
<name>A0A7J5YD31_DISMA</name>
<feature type="compositionally biased region" description="Basic and acidic residues" evidence="1">
    <location>
        <begin position="131"/>
        <end position="146"/>
    </location>
</feature>
<feature type="compositionally biased region" description="Low complexity" evidence="1">
    <location>
        <begin position="71"/>
        <end position="84"/>
    </location>
</feature>
<feature type="compositionally biased region" description="Polar residues" evidence="1">
    <location>
        <begin position="37"/>
        <end position="48"/>
    </location>
</feature>
<gene>
    <name evidence="2" type="ORF">F7725_020370</name>
</gene>